<evidence type="ECO:0000256" key="1">
    <source>
        <dbReference type="SAM" id="Phobius"/>
    </source>
</evidence>
<accession>A0A7J7K7Q8</accession>
<evidence type="ECO:0000313" key="2">
    <source>
        <dbReference type="EMBL" id="KAF6034215.1"/>
    </source>
</evidence>
<name>A0A7J7K7Q8_BUGNE</name>
<proteinExistence type="predicted"/>
<comment type="caution">
    <text evidence="2">The sequence shown here is derived from an EMBL/GenBank/DDBJ whole genome shotgun (WGS) entry which is preliminary data.</text>
</comment>
<keyword evidence="1" id="KW-1133">Transmembrane helix</keyword>
<feature type="transmembrane region" description="Helical" evidence="1">
    <location>
        <begin position="71"/>
        <end position="95"/>
    </location>
</feature>
<organism evidence="2 3">
    <name type="scientific">Bugula neritina</name>
    <name type="common">Brown bryozoan</name>
    <name type="synonym">Sertularia neritina</name>
    <dbReference type="NCBI Taxonomy" id="10212"/>
    <lineage>
        <taxon>Eukaryota</taxon>
        <taxon>Metazoa</taxon>
        <taxon>Spiralia</taxon>
        <taxon>Lophotrochozoa</taxon>
        <taxon>Bryozoa</taxon>
        <taxon>Gymnolaemata</taxon>
        <taxon>Cheilostomatida</taxon>
        <taxon>Flustrina</taxon>
        <taxon>Buguloidea</taxon>
        <taxon>Bugulidae</taxon>
        <taxon>Bugula</taxon>
    </lineage>
</organism>
<gene>
    <name evidence="2" type="ORF">EB796_007474</name>
</gene>
<keyword evidence="3" id="KW-1185">Reference proteome</keyword>
<keyword evidence="1" id="KW-0472">Membrane</keyword>
<dbReference type="EMBL" id="VXIV02001126">
    <property type="protein sequence ID" value="KAF6034215.1"/>
    <property type="molecule type" value="Genomic_DNA"/>
</dbReference>
<dbReference type="Proteomes" id="UP000593567">
    <property type="component" value="Unassembled WGS sequence"/>
</dbReference>
<reference evidence="2" key="1">
    <citation type="submission" date="2020-06" db="EMBL/GenBank/DDBJ databases">
        <title>Draft genome of Bugula neritina, a colonial animal packing powerful symbionts and potential medicines.</title>
        <authorList>
            <person name="Rayko M."/>
        </authorList>
    </citation>
    <scope>NUCLEOTIDE SEQUENCE [LARGE SCALE GENOMIC DNA]</scope>
    <source>
        <strain evidence="2">Kwan_BN1</strain>
    </source>
</reference>
<protein>
    <submittedName>
        <fullName evidence="2">Uncharacterized protein</fullName>
    </submittedName>
</protein>
<dbReference type="AlphaFoldDB" id="A0A7J7K7Q8"/>
<keyword evidence="1" id="KW-0812">Transmembrane</keyword>
<sequence>MHYNKKYLGLQVCVCHNIKLERFQHGDKFSTSTSEPFLHKSGSLLKVHVVYYQSFSSFSSHSKHLDVTEKYLVITLSVFENSCLIFGLLVGFSLIL</sequence>
<evidence type="ECO:0000313" key="3">
    <source>
        <dbReference type="Proteomes" id="UP000593567"/>
    </source>
</evidence>